<reference evidence="1" key="1">
    <citation type="submission" date="2021-01" db="EMBL/GenBank/DDBJ databases">
        <authorList>
            <consortium name="Genoscope - CEA"/>
            <person name="William W."/>
        </authorList>
    </citation>
    <scope>NUCLEOTIDE SEQUENCE</scope>
</reference>
<proteinExistence type="predicted"/>
<name>A0A8S1MJ67_9CILI</name>
<comment type="caution">
    <text evidence="1">The sequence shown here is derived from an EMBL/GenBank/DDBJ whole genome shotgun (WGS) entry which is preliminary data.</text>
</comment>
<evidence type="ECO:0000313" key="2">
    <source>
        <dbReference type="Proteomes" id="UP000692954"/>
    </source>
</evidence>
<keyword evidence="2" id="KW-1185">Reference proteome</keyword>
<gene>
    <name evidence="1" type="ORF">PSON_ATCC_30995.1.T0350173</name>
</gene>
<dbReference type="Proteomes" id="UP000692954">
    <property type="component" value="Unassembled WGS sequence"/>
</dbReference>
<dbReference type="OrthoDB" id="304746at2759"/>
<dbReference type="EMBL" id="CAJJDN010000035">
    <property type="protein sequence ID" value="CAD8076796.1"/>
    <property type="molecule type" value="Genomic_DNA"/>
</dbReference>
<protein>
    <submittedName>
        <fullName evidence="1">Uncharacterized protein</fullName>
    </submittedName>
</protein>
<dbReference type="AlphaFoldDB" id="A0A8S1MJ67"/>
<evidence type="ECO:0000313" key="1">
    <source>
        <dbReference type="EMBL" id="CAD8076796.1"/>
    </source>
</evidence>
<sequence length="130" mass="15008">MRTSCLGPKLVLSRAQVEDQEDIPEEPDDFEPIIIQRKKIRYKSGRSDRYDSKGRKIAKGTGYGINFDNFITVCVFEPEEEVVQIKDTLQLCAQAIDKEKINPRLDQKFKEEQTGNEVILFSILKQSKNK</sequence>
<accession>A0A8S1MJ67</accession>
<organism evidence="1 2">
    <name type="scientific">Paramecium sonneborni</name>
    <dbReference type="NCBI Taxonomy" id="65129"/>
    <lineage>
        <taxon>Eukaryota</taxon>
        <taxon>Sar</taxon>
        <taxon>Alveolata</taxon>
        <taxon>Ciliophora</taxon>
        <taxon>Intramacronucleata</taxon>
        <taxon>Oligohymenophorea</taxon>
        <taxon>Peniculida</taxon>
        <taxon>Parameciidae</taxon>
        <taxon>Paramecium</taxon>
    </lineage>
</organism>